<protein>
    <recommendedName>
        <fullName evidence="1">DUF8009 domain-containing protein</fullName>
    </recommendedName>
</protein>
<gene>
    <name evidence="2" type="ORF">EGH24_05645</name>
</gene>
<dbReference type="Pfam" id="PF26033">
    <property type="entry name" value="DUF8009"/>
    <property type="match status" value="1"/>
</dbReference>
<evidence type="ECO:0000313" key="2">
    <source>
        <dbReference type="EMBL" id="TQQ83122.1"/>
    </source>
</evidence>
<reference evidence="2" key="1">
    <citation type="submission" date="2019-02" db="EMBL/GenBank/DDBJ databases">
        <title>Halonotius sp. a new haloarchaeum isolated from saline soil.</title>
        <authorList>
            <person name="Duran-Viseras A."/>
            <person name="Sanchez-Porro C."/>
            <person name="Ventosa A."/>
        </authorList>
    </citation>
    <scope>NUCLEOTIDE SEQUENCE</scope>
    <source>
        <strain evidence="2">F15B</strain>
    </source>
</reference>
<evidence type="ECO:0000259" key="1">
    <source>
        <dbReference type="Pfam" id="PF26033"/>
    </source>
</evidence>
<comment type="caution">
    <text evidence="2">The sequence shown here is derived from an EMBL/GenBank/DDBJ whole genome shotgun (WGS) entry which is preliminary data.</text>
</comment>
<organism evidence="2 3">
    <name type="scientific">Halonotius terrestris</name>
    <dbReference type="NCBI Taxonomy" id="2487750"/>
    <lineage>
        <taxon>Archaea</taxon>
        <taxon>Methanobacteriati</taxon>
        <taxon>Methanobacteriota</taxon>
        <taxon>Stenosarchaea group</taxon>
        <taxon>Halobacteria</taxon>
        <taxon>Halobacteriales</taxon>
        <taxon>Haloferacaceae</taxon>
        <taxon>Halonotius</taxon>
    </lineage>
</organism>
<keyword evidence="3" id="KW-1185">Reference proteome</keyword>
<proteinExistence type="predicted"/>
<sequence length="136" mass="14742">MISTIVVTEEDVVTALEATLGTGRAAVLRITPPFSGRMRARLHVAGEEGTYEGPEPIHVAPDTLIDPVPAYPTAAETAAELDSAADANTDHHEATHTERLAEWRETVRENRVKTAEIGPPDETGPVNVRWLTHDSE</sequence>
<evidence type="ECO:0000313" key="3">
    <source>
        <dbReference type="Proteomes" id="UP000705823"/>
    </source>
</evidence>
<dbReference type="EMBL" id="RKLU01000002">
    <property type="protein sequence ID" value="TQQ83122.1"/>
    <property type="molecule type" value="Genomic_DNA"/>
</dbReference>
<feature type="domain" description="DUF8009" evidence="1">
    <location>
        <begin position="2"/>
        <end position="131"/>
    </location>
</feature>
<name>A0A8J8PDB3_9EURY</name>
<dbReference type="Proteomes" id="UP000705823">
    <property type="component" value="Unassembled WGS sequence"/>
</dbReference>
<dbReference type="OrthoDB" id="199191at2157"/>
<dbReference type="AlphaFoldDB" id="A0A8J8PDB3"/>
<dbReference type="InterPro" id="IPR058322">
    <property type="entry name" value="DUF8009"/>
</dbReference>
<accession>A0A8J8PDB3</accession>